<feature type="signal peptide" evidence="4">
    <location>
        <begin position="1"/>
        <end position="27"/>
    </location>
</feature>
<evidence type="ECO:0000256" key="2">
    <source>
        <dbReference type="ARBA" id="ARBA00022448"/>
    </source>
</evidence>
<keyword evidence="5" id="KW-0762">Sugar transport</keyword>
<dbReference type="CDD" id="cd14750">
    <property type="entry name" value="PBP2_TMBP"/>
    <property type="match status" value="1"/>
</dbReference>
<evidence type="ECO:0000313" key="5">
    <source>
        <dbReference type="EMBL" id="SKA18493.1"/>
    </source>
</evidence>
<dbReference type="AlphaFoldDB" id="A0A1T4RRC1"/>
<keyword evidence="2" id="KW-0813">Transport</keyword>
<dbReference type="InterPro" id="IPR050490">
    <property type="entry name" value="Bact_solute-bd_prot1"/>
</dbReference>
<evidence type="ECO:0000256" key="4">
    <source>
        <dbReference type="SAM" id="SignalP"/>
    </source>
</evidence>
<evidence type="ECO:0000256" key="1">
    <source>
        <dbReference type="ARBA" id="ARBA00008520"/>
    </source>
</evidence>
<keyword evidence="3 4" id="KW-0732">Signal</keyword>
<organism evidence="5 6">
    <name type="scientific">Marinactinospora thermotolerans DSM 45154</name>
    <dbReference type="NCBI Taxonomy" id="1122192"/>
    <lineage>
        <taxon>Bacteria</taxon>
        <taxon>Bacillati</taxon>
        <taxon>Actinomycetota</taxon>
        <taxon>Actinomycetes</taxon>
        <taxon>Streptosporangiales</taxon>
        <taxon>Nocardiopsidaceae</taxon>
        <taxon>Marinactinospora</taxon>
    </lineage>
</organism>
<dbReference type="STRING" id="1122192.SAMN02745673_02910"/>
<protein>
    <submittedName>
        <fullName evidence="5">Multiple sugar transport system substrate-binding protein</fullName>
    </submittedName>
</protein>
<dbReference type="EMBL" id="FUWS01000007">
    <property type="protein sequence ID" value="SKA18493.1"/>
    <property type="molecule type" value="Genomic_DNA"/>
</dbReference>
<feature type="chain" id="PRO_5039010154" evidence="4">
    <location>
        <begin position="28"/>
        <end position="419"/>
    </location>
</feature>
<dbReference type="Proteomes" id="UP000190637">
    <property type="component" value="Unassembled WGS sequence"/>
</dbReference>
<name>A0A1T4RRC1_9ACTN</name>
<dbReference type="OrthoDB" id="3495561at2"/>
<proteinExistence type="inferred from homology"/>
<evidence type="ECO:0000256" key="3">
    <source>
        <dbReference type="ARBA" id="ARBA00022729"/>
    </source>
</evidence>
<dbReference type="RefSeq" id="WP_078762213.1">
    <property type="nucleotide sequence ID" value="NZ_FUWS01000007.1"/>
</dbReference>
<dbReference type="PANTHER" id="PTHR43649:SF34">
    <property type="entry name" value="ABC TRANSPORTER PERIPLASMIC-BINDING PROTEIN YCJN-RELATED"/>
    <property type="match status" value="1"/>
</dbReference>
<sequence>MRRPGPGPFSRAIALAVCLVLGSTACSGSLPGDQDEAVVTFAATRASGGDLGALVERYNQENPDAPVRYVPLSAEADEQRTAMVQDLQARTGLYDVLYLDAVWTAEFAARGWLEPLEEERFAGPGILAAATETGRWNGRLYAAPFATGTGLLFYRTDLLDSPPRTWAELIDACAIAERNDMDCYAGQYMRYEGITVALVEAVASAGGEVITPQGEVVVDSPEGREGLGFLVEAMADGHIPQAALTYNEDMTRLAFQRGDLLFMRNWAFAYPLMNSPGEESVVQGRFDAAPLPGPDGPGTGTLGGNNLALSVHSDHKDEALRFIEFMQSEEVMRDWLADTSTPMARDALFEDPALLEEAPYLAAVREGMDNVSPRPVTARYNDVTNAIQKSAYAAMTGEMTVDEAVTTMQEELERAVRGT</sequence>
<reference evidence="5 6" key="1">
    <citation type="submission" date="2017-02" db="EMBL/GenBank/DDBJ databases">
        <authorList>
            <person name="Peterson S.W."/>
        </authorList>
    </citation>
    <scope>NUCLEOTIDE SEQUENCE [LARGE SCALE GENOMIC DNA]</scope>
    <source>
        <strain evidence="5 6">DSM 45154</strain>
    </source>
</reference>
<dbReference type="Gene3D" id="3.40.190.10">
    <property type="entry name" value="Periplasmic binding protein-like II"/>
    <property type="match status" value="2"/>
</dbReference>
<comment type="similarity">
    <text evidence="1">Belongs to the bacterial solute-binding protein 1 family.</text>
</comment>
<dbReference type="PROSITE" id="PS51257">
    <property type="entry name" value="PROKAR_LIPOPROTEIN"/>
    <property type="match status" value="1"/>
</dbReference>
<dbReference type="Pfam" id="PF01547">
    <property type="entry name" value="SBP_bac_1"/>
    <property type="match status" value="1"/>
</dbReference>
<dbReference type="SUPFAM" id="SSF53850">
    <property type="entry name" value="Periplasmic binding protein-like II"/>
    <property type="match status" value="1"/>
</dbReference>
<accession>A0A1T4RRC1</accession>
<keyword evidence="6" id="KW-1185">Reference proteome</keyword>
<gene>
    <name evidence="5" type="ORF">SAMN02745673_02910</name>
</gene>
<dbReference type="InterPro" id="IPR006059">
    <property type="entry name" value="SBP"/>
</dbReference>
<dbReference type="PANTHER" id="PTHR43649">
    <property type="entry name" value="ARABINOSE-BINDING PROTEIN-RELATED"/>
    <property type="match status" value="1"/>
</dbReference>
<evidence type="ECO:0000313" key="6">
    <source>
        <dbReference type="Proteomes" id="UP000190637"/>
    </source>
</evidence>